<sequence>MVQDSIKTALQCGSSERSQIQANGHQNPVAASLLKPRTDTVYATKNPTSSYRMATNSKMSTVKSIKMKSGKKTDVEHAEARPQKAAMSPRLVKVTKN</sequence>
<organism evidence="2 3">
    <name type="scientific">Bifidobacterium asteroides</name>
    <dbReference type="NCBI Taxonomy" id="1684"/>
    <lineage>
        <taxon>Bacteria</taxon>
        <taxon>Bacillati</taxon>
        <taxon>Actinomycetota</taxon>
        <taxon>Actinomycetes</taxon>
        <taxon>Bifidobacteriales</taxon>
        <taxon>Bifidobacteriaceae</taxon>
        <taxon>Bifidobacterium</taxon>
    </lineage>
</organism>
<protein>
    <submittedName>
        <fullName evidence="2">Uncharacterized protein</fullName>
    </submittedName>
</protein>
<comment type="caution">
    <text evidence="2">The sequence shown here is derived from an EMBL/GenBank/DDBJ whole genome shotgun (WGS) entry which is preliminary data.</text>
</comment>
<accession>A0ABS3ITV3</accession>
<proteinExistence type="predicted"/>
<feature type="compositionally biased region" description="Basic and acidic residues" evidence="1">
    <location>
        <begin position="71"/>
        <end position="82"/>
    </location>
</feature>
<dbReference type="EMBL" id="JAFMNU010000010">
    <property type="protein sequence ID" value="MBO0623794.1"/>
    <property type="molecule type" value="Genomic_DNA"/>
</dbReference>
<dbReference type="Proteomes" id="UP000664299">
    <property type="component" value="Unassembled WGS sequence"/>
</dbReference>
<evidence type="ECO:0000313" key="3">
    <source>
        <dbReference type="Proteomes" id="UP000664299"/>
    </source>
</evidence>
<evidence type="ECO:0000313" key="2">
    <source>
        <dbReference type="EMBL" id="MBO0623794.1"/>
    </source>
</evidence>
<evidence type="ECO:0000256" key="1">
    <source>
        <dbReference type="SAM" id="MobiDB-lite"/>
    </source>
</evidence>
<keyword evidence="3" id="KW-1185">Reference proteome</keyword>
<reference evidence="2" key="1">
    <citation type="submission" date="2021-03" db="EMBL/GenBank/DDBJ databases">
        <title>Genome sequence of Bifidobacterium asteroides strain wkB204 isolated from a honey bee gut.</title>
        <authorList>
            <person name="Motta E.V.S."/>
            <person name="Kwong W.K."/>
            <person name="Moran N.A."/>
        </authorList>
    </citation>
    <scope>NUCLEOTIDE SEQUENCE</scope>
    <source>
        <strain evidence="2">WkB204</strain>
    </source>
</reference>
<name>A0ABS3ITV3_9BIFI</name>
<feature type="region of interest" description="Disordered" evidence="1">
    <location>
        <begin position="61"/>
        <end position="97"/>
    </location>
</feature>
<gene>
    <name evidence="2" type="ORF">J1F30_05355</name>
</gene>